<dbReference type="PRINTS" id="PR00081">
    <property type="entry name" value="GDHRDH"/>
</dbReference>
<dbReference type="PROSITE" id="PS51677">
    <property type="entry name" value="NODB"/>
    <property type="match status" value="1"/>
</dbReference>
<dbReference type="Pfam" id="PF01522">
    <property type="entry name" value="Polysacc_deac_1"/>
    <property type="match status" value="1"/>
</dbReference>
<evidence type="ECO:0000313" key="2">
    <source>
        <dbReference type="EMBL" id="PSS22292.1"/>
    </source>
</evidence>
<dbReference type="GO" id="GO:0016810">
    <property type="term" value="F:hydrolase activity, acting on carbon-nitrogen (but not peptide) bonds"/>
    <property type="evidence" value="ECO:0007669"/>
    <property type="project" value="InterPro"/>
</dbReference>
<dbReference type="InterPro" id="IPR002509">
    <property type="entry name" value="NODB_dom"/>
</dbReference>
<dbReference type="EMBL" id="KZ679009">
    <property type="protein sequence ID" value="PSS22292.1"/>
    <property type="molecule type" value="Genomic_DNA"/>
</dbReference>
<protein>
    <recommendedName>
        <fullName evidence="1">NodB homology domain-containing protein</fullName>
    </recommendedName>
</protein>
<dbReference type="STRING" id="857342.A0A2T3B6B5"/>
<organism evidence="2 3">
    <name type="scientific">Amorphotheca resinae ATCC 22711</name>
    <dbReference type="NCBI Taxonomy" id="857342"/>
    <lineage>
        <taxon>Eukaryota</taxon>
        <taxon>Fungi</taxon>
        <taxon>Dikarya</taxon>
        <taxon>Ascomycota</taxon>
        <taxon>Pezizomycotina</taxon>
        <taxon>Leotiomycetes</taxon>
        <taxon>Helotiales</taxon>
        <taxon>Amorphothecaceae</taxon>
        <taxon>Amorphotheca</taxon>
    </lineage>
</organism>
<sequence length="613" mass="67446">MSFLGLEGYHVFITGAAGGIGGQAVKEFLSQGCKVTAHDLRPITNLPSSPNLFTVTGNISSEDSIKSCIAQAKQHHGPINILIANAGITDESNSYAIWEIPLELWEKTYNTNIRGTFLTIKHFLLSAAESQASNNGQELENLAIVVTGSETGKFGQAGHTEYASGKAGLQYGLVRGVKNEIVRLNSKARINAVAPGWVDTPLIEGRLDDPQEMWVEAQATVPLRKIAQPEDVARAMAFLASHRAAGHISGECISVDGGMEGRVVWKAEEVVKAADSSPAVTIAEKAHSLPPTAVIHPALSSPRRRKIQILLGIDFDAVSGFLGTGAHENNNMADYSSGFFAAQVGVPRLLKLFKKHKIASQVTWFIPGHSMETFPTQTKMILESGAEIACHGYAHEGSTQMTEEQEKEMIEKCVQLATALTGKKPRGWRAPLYQLREHTVKLLEEHGFLYDSSLTHHDSKPYFIPHAPPIKPIDFSHHLSASTWMKPLPSPSPPTSKTLVEMPCNWYMEDMTPMQFLPAAPNSHGYVSTGSIMDMWKERFEFLYHEHDDDDDGEGAGKGDFIFPLVLHPDTSGMAHVIGMIDRMISWLKSRGEEVQFCKYEDVAREWKAQQKI</sequence>
<keyword evidence="3" id="KW-1185">Reference proteome</keyword>
<gene>
    <name evidence="2" type="ORF">M430DRAFT_274655</name>
</gene>
<dbReference type="InterPro" id="IPR037950">
    <property type="entry name" value="PgdA-like"/>
</dbReference>
<dbReference type="PANTHER" id="PTHR47561">
    <property type="entry name" value="POLYSACCHARIDE DEACETYLASE FAMILY PROTEIN (AFU_ORTHOLOGUE AFUA_6G05030)"/>
    <property type="match status" value="1"/>
</dbReference>
<dbReference type="SUPFAM" id="SSF88713">
    <property type="entry name" value="Glycoside hydrolase/deacetylase"/>
    <property type="match status" value="1"/>
</dbReference>
<dbReference type="Proteomes" id="UP000241818">
    <property type="component" value="Unassembled WGS sequence"/>
</dbReference>
<proteinExistence type="predicted"/>
<dbReference type="GO" id="GO:0005975">
    <property type="term" value="P:carbohydrate metabolic process"/>
    <property type="evidence" value="ECO:0007669"/>
    <property type="project" value="InterPro"/>
</dbReference>
<evidence type="ECO:0000313" key="3">
    <source>
        <dbReference type="Proteomes" id="UP000241818"/>
    </source>
</evidence>
<dbReference type="InterPro" id="IPR002347">
    <property type="entry name" value="SDR_fam"/>
</dbReference>
<reference evidence="2 3" key="1">
    <citation type="journal article" date="2018" name="New Phytol.">
        <title>Comparative genomics and transcriptomics depict ericoid mycorrhizal fungi as versatile saprotrophs and plant mutualists.</title>
        <authorList>
            <person name="Martino E."/>
            <person name="Morin E."/>
            <person name="Grelet G.A."/>
            <person name="Kuo A."/>
            <person name="Kohler A."/>
            <person name="Daghino S."/>
            <person name="Barry K.W."/>
            <person name="Cichocki N."/>
            <person name="Clum A."/>
            <person name="Dockter R.B."/>
            <person name="Hainaut M."/>
            <person name="Kuo R.C."/>
            <person name="LaButti K."/>
            <person name="Lindahl B.D."/>
            <person name="Lindquist E.A."/>
            <person name="Lipzen A."/>
            <person name="Khouja H.R."/>
            <person name="Magnuson J."/>
            <person name="Murat C."/>
            <person name="Ohm R.A."/>
            <person name="Singer S.W."/>
            <person name="Spatafora J.W."/>
            <person name="Wang M."/>
            <person name="Veneault-Fourrey C."/>
            <person name="Henrissat B."/>
            <person name="Grigoriev I.V."/>
            <person name="Martin F.M."/>
            <person name="Perotto S."/>
        </authorList>
    </citation>
    <scope>NUCLEOTIDE SEQUENCE [LARGE SCALE GENOMIC DNA]</scope>
    <source>
        <strain evidence="2 3">ATCC 22711</strain>
    </source>
</reference>
<dbReference type="GeneID" id="36573702"/>
<dbReference type="Gene3D" id="3.40.50.720">
    <property type="entry name" value="NAD(P)-binding Rossmann-like Domain"/>
    <property type="match status" value="1"/>
</dbReference>
<dbReference type="PANTHER" id="PTHR47561:SF2">
    <property type="entry name" value="HYPOTHETICAL POLYSACCHARIDE DEACETYLASE (EUROFUNG)"/>
    <property type="match status" value="1"/>
</dbReference>
<feature type="domain" description="NodB homology" evidence="1">
    <location>
        <begin position="332"/>
        <end position="462"/>
    </location>
</feature>
<dbReference type="CDD" id="cd05233">
    <property type="entry name" value="SDR_c"/>
    <property type="match status" value="1"/>
</dbReference>
<dbReference type="CDD" id="cd10938">
    <property type="entry name" value="CE4_HpPgdA_like"/>
    <property type="match status" value="1"/>
</dbReference>
<dbReference type="InterPro" id="IPR011330">
    <property type="entry name" value="Glyco_hydro/deAcase_b/a-brl"/>
</dbReference>
<dbReference type="AlphaFoldDB" id="A0A2T3B6B5"/>
<dbReference type="OrthoDB" id="504708at2759"/>
<evidence type="ECO:0000259" key="1">
    <source>
        <dbReference type="PROSITE" id="PS51677"/>
    </source>
</evidence>
<dbReference type="InParanoid" id="A0A2T3B6B5"/>
<dbReference type="SUPFAM" id="SSF51735">
    <property type="entry name" value="NAD(P)-binding Rossmann-fold domains"/>
    <property type="match status" value="1"/>
</dbReference>
<accession>A0A2T3B6B5</accession>
<name>A0A2T3B6B5_AMORE</name>
<dbReference type="Gene3D" id="3.20.20.370">
    <property type="entry name" value="Glycoside hydrolase/deacetylase"/>
    <property type="match status" value="1"/>
</dbReference>
<dbReference type="RefSeq" id="XP_024722447.1">
    <property type="nucleotide sequence ID" value="XM_024865621.1"/>
</dbReference>
<dbReference type="Pfam" id="PF13561">
    <property type="entry name" value="adh_short_C2"/>
    <property type="match status" value="1"/>
</dbReference>
<dbReference type="InterPro" id="IPR036291">
    <property type="entry name" value="NAD(P)-bd_dom_sf"/>
</dbReference>